<dbReference type="AlphaFoldDB" id="A0A2K2CW17"/>
<feature type="non-terminal residue" evidence="2">
    <location>
        <position position="160"/>
    </location>
</feature>
<reference evidence="2 3" key="1">
    <citation type="journal article" date="2010" name="Nature">
        <title>Genome sequencing and analysis of the model grass Brachypodium distachyon.</title>
        <authorList>
            <consortium name="International Brachypodium Initiative"/>
        </authorList>
    </citation>
    <scope>NUCLEOTIDE SEQUENCE [LARGE SCALE GENOMIC DNA]</scope>
    <source>
        <strain evidence="2 3">Bd21</strain>
    </source>
</reference>
<evidence type="ECO:0000256" key="1">
    <source>
        <dbReference type="SAM" id="MobiDB-lite"/>
    </source>
</evidence>
<feature type="region of interest" description="Disordered" evidence="1">
    <location>
        <begin position="114"/>
        <end position="160"/>
    </location>
</feature>
<protein>
    <submittedName>
        <fullName evidence="2 3">Uncharacterized protein</fullName>
    </submittedName>
</protein>
<dbReference type="Proteomes" id="UP000008810">
    <property type="component" value="Chromosome 3"/>
</dbReference>
<accession>A0A2K2CW17</accession>
<proteinExistence type="predicted"/>
<evidence type="ECO:0000313" key="2">
    <source>
        <dbReference type="EMBL" id="PNT66215.1"/>
    </source>
</evidence>
<reference evidence="3" key="3">
    <citation type="submission" date="2018-08" db="UniProtKB">
        <authorList>
            <consortium name="EnsemblPlants"/>
        </authorList>
    </citation>
    <scope>IDENTIFICATION</scope>
    <source>
        <strain evidence="3">cv. Bd21</strain>
    </source>
</reference>
<evidence type="ECO:0000313" key="4">
    <source>
        <dbReference type="Proteomes" id="UP000008810"/>
    </source>
</evidence>
<dbReference type="InParanoid" id="A0A2K2CW17"/>
<organism evidence="2">
    <name type="scientific">Brachypodium distachyon</name>
    <name type="common">Purple false brome</name>
    <name type="synonym">Trachynia distachya</name>
    <dbReference type="NCBI Taxonomy" id="15368"/>
    <lineage>
        <taxon>Eukaryota</taxon>
        <taxon>Viridiplantae</taxon>
        <taxon>Streptophyta</taxon>
        <taxon>Embryophyta</taxon>
        <taxon>Tracheophyta</taxon>
        <taxon>Spermatophyta</taxon>
        <taxon>Magnoliopsida</taxon>
        <taxon>Liliopsida</taxon>
        <taxon>Poales</taxon>
        <taxon>Poaceae</taxon>
        <taxon>BOP clade</taxon>
        <taxon>Pooideae</taxon>
        <taxon>Stipodae</taxon>
        <taxon>Brachypodieae</taxon>
        <taxon>Brachypodium</taxon>
    </lineage>
</organism>
<dbReference type="EMBL" id="CM000882">
    <property type="protein sequence ID" value="PNT66215.1"/>
    <property type="molecule type" value="Genomic_DNA"/>
</dbReference>
<keyword evidence="4" id="KW-1185">Reference proteome</keyword>
<sequence length="160" mass="16782">MESEVKRSDGDEHAVGIGRAASRTPFPISTYPGSIFSLGAYVFHTERRPCCPVPLRRRAPPLLRASLSAAPAAPFPFLPAAAGPVPHPPRTLLLPPSAAPAAERDAPVATPSIASIAFAPPPPPRIRALAPPSPTGLHPRCAVTEPPPSCRQRDATPRAH</sequence>
<feature type="compositionally biased region" description="Basic and acidic residues" evidence="1">
    <location>
        <begin position="151"/>
        <end position="160"/>
    </location>
</feature>
<reference evidence="2" key="2">
    <citation type="submission" date="2017-06" db="EMBL/GenBank/DDBJ databases">
        <title>WGS assembly of Brachypodium distachyon.</title>
        <authorList>
            <consortium name="The International Brachypodium Initiative"/>
            <person name="Lucas S."/>
            <person name="Harmon-Smith M."/>
            <person name="Lail K."/>
            <person name="Tice H."/>
            <person name="Grimwood J."/>
            <person name="Bruce D."/>
            <person name="Barry K."/>
            <person name="Shu S."/>
            <person name="Lindquist E."/>
            <person name="Wang M."/>
            <person name="Pitluck S."/>
            <person name="Vogel J.P."/>
            <person name="Garvin D.F."/>
            <person name="Mockler T.C."/>
            <person name="Schmutz J."/>
            <person name="Rokhsar D."/>
            <person name="Bevan M.W."/>
        </authorList>
    </citation>
    <scope>NUCLEOTIDE SEQUENCE</scope>
    <source>
        <strain evidence="2">Bd21</strain>
    </source>
</reference>
<dbReference type="EnsemblPlants" id="PNT66215">
    <property type="protein sequence ID" value="PNT66215"/>
    <property type="gene ID" value="BRADI_3g08715v3"/>
</dbReference>
<dbReference type="Gramene" id="PNT66215">
    <property type="protein sequence ID" value="PNT66215"/>
    <property type="gene ID" value="BRADI_3g08715v3"/>
</dbReference>
<name>A0A2K2CW17_BRADI</name>
<gene>
    <name evidence="2" type="ORF">BRADI_3g08715v3</name>
</gene>
<evidence type="ECO:0000313" key="3">
    <source>
        <dbReference type="EnsemblPlants" id="PNT66215"/>
    </source>
</evidence>